<evidence type="ECO:0000313" key="13">
    <source>
        <dbReference type="Proteomes" id="UP000549394"/>
    </source>
</evidence>
<evidence type="ECO:0000256" key="6">
    <source>
        <dbReference type="ARBA" id="ARBA00022968"/>
    </source>
</evidence>
<accession>A0A7I8VRJ4</accession>
<gene>
    <name evidence="12" type="ORF">DGYR_LOCUS7190</name>
</gene>
<evidence type="ECO:0000256" key="5">
    <source>
        <dbReference type="ARBA" id="ARBA00022692"/>
    </source>
</evidence>
<keyword evidence="9" id="KW-0325">Glycoprotein</keyword>
<evidence type="ECO:0000256" key="10">
    <source>
        <dbReference type="ARBA" id="ARBA00038150"/>
    </source>
</evidence>
<evidence type="ECO:0000256" key="1">
    <source>
        <dbReference type="ARBA" id="ARBA00004606"/>
    </source>
</evidence>
<feature type="transmembrane region" description="Helical" evidence="11">
    <location>
        <begin position="20"/>
        <end position="37"/>
    </location>
</feature>
<protein>
    <submittedName>
        <fullName evidence="12">DgyrCDS7552</fullName>
    </submittedName>
</protein>
<proteinExistence type="inferred from homology"/>
<dbReference type="InterPro" id="IPR003406">
    <property type="entry name" value="Glyco_trans_14"/>
</dbReference>
<dbReference type="OrthoDB" id="2019572at2759"/>
<keyword evidence="4" id="KW-0808">Transferase</keyword>
<evidence type="ECO:0000256" key="4">
    <source>
        <dbReference type="ARBA" id="ARBA00022679"/>
    </source>
</evidence>
<evidence type="ECO:0000256" key="3">
    <source>
        <dbReference type="ARBA" id="ARBA00022676"/>
    </source>
</evidence>
<dbReference type="GO" id="GO:0016020">
    <property type="term" value="C:membrane"/>
    <property type="evidence" value="ECO:0007669"/>
    <property type="project" value="UniProtKB-SubCell"/>
</dbReference>
<evidence type="ECO:0000256" key="9">
    <source>
        <dbReference type="ARBA" id="ARBA00023180"/>
    </source>
</evidence>
<evidence type="ECO:0000256" key="7">
    <source>
        <dbReference type="ARBA" id="ARBA00022989"/>
    </source>
</evidence>
<keyword evidence="7 11" id="KW-1133">Transmembrane helix</keyword>
<comment type="caution">
    <text evidence="12">The sequence shown here is derived from an EMBL/GenBank/DDBJ whole genome shotgun (WGS) entry which is preliminary data.</text>
</comment>
<dbReference type="GO" id="GO:0008375">
    <property type="term" value="F:acetylglucosaminyltransferase activity"/>
    <property type="evidence" value="ECO:0007669"/>
    <property type="project" value="TreeGrafter"/>
</dbReference>
<name>A0A7I8VRJ4_9ANNE</name>
<evidence type="ECO:0000313" key="12">
    <source>
        <dbReference type="EMBL" id="CAD5118879.1"/>
    </source>
</evidence>
<dbReference type="Proteomes" id="UP000549394">
    <property type="component" value="Unassembled WGS sequence"/>
</dbReference>
<comment type="subcellular location">
    <subcellularLocation>
        <location evidence="1">Membrane</location>
        <topology evidence="1">Single-pass type II membrane protein</topology>
    </subcellularLocation>
</comment>
<evidence type="ECO:0000256" key="2">
    <source>
        <dbReference type="ARBA" id="ARBA00004922"/>
    </source>
</evidence>
<keyword evidence="6" id="KW-0735">Signal-anchor</keyword>
<keyword evidence="13" id="KW-1185">Reference proteome</keyword>
<dbReference type="PANTHER" id="PTHR19297">
    <property type="entry name" value="GLYCOSYLTRANSFERASE 14 FAMILY MEMBER"/>
    <property type="match status" value="1"/>
</dbReference>
<dbReference type="AlphaFoldDB" id="A0A7I8VRJ4"/>
<comment type="pathway">
    <text evidence="2">Protein modification; protein glycosylation.</text>
</comment>
<comment type="similarity">
    <text evidence="10">Belongs to the glycosyltransferase 14 family.</text>
</comment>
<keyword evidence="3" id="KW-0328">Glycosyltransferase</keyword>
<keyword evidence="5 11" id="KW-0812">Transmembrane</keyword>
<dbReference type="EMBL" id="CAJFCJ010000009">
    <property type="protein sequence ID" value="CAD5118879.1"/>
    <property type="molecule type" value="Genomic_DNA"/>
</dbReference>
<evidence type="ECO:0000256" key="8">
    <source>
        <dbReference type="ARBA" id="ARBA00023136"/>
    </source>
</evidence>
<sequence length="524" mass="62931">MHQLRRNVFIYLRRHYKYGILLLVNISLLLFNIWILTNTSSVKSSNTKKLSLEVIEHEYYKTLDDYEKGVHLRPQPIYAEEKNEPFEKDKTRIDEVYTQAQHKYKVPLKYDYSERSSYIVPSIEHQGTIKCSRVMKNDEQEINKAESLHIERPGKIPVPLETYQWWLSRCKDFRRARGYVEVATEQEEKWPLAFSLSIYRDFEQAERLLRAIWRPHNIYCIHIDVKSPLIFHRTVRALAKCFDNVFIASHLDKIKWGDVSVLLPDINCMRDLIRYYRGRWKYFINLTGQEFPLRTNYELARIAEIFNGSNDIAGSLSRMEMDRVIHKWGHRWSITYQQMIFYDTFEQKTQFYENVTFYKGEMHGLFSHNFVKYVVESKIGIDYLNWCKDTGHPSEHYYNVLNYNKYLNAPGGYYGNSKLADNYSYNLAIRLKLWNSGRHYGGRDCLGRYVRGICHFGIKDVPWLVTRPEMFMNKFNLTYKWYGYECLEEWHRERTKLMDKVDFDDRYYKSLPTVKYARKDGLPN</sequence>
<reference evidence="12 13" key="1">
    <citation type="submission" date="2020-08" db="EMBL/GenBank/DDBJ databases">
        <authorList>
            <person name="Hejnol A."/>
        </authorList>
    </citation>
    <scope>NUCLEOTIDE SEQUENCE [LARGE SCALE GENOMIC DNA]</scope>
</reference>
<dbReference type="Pfam" id="PF02485">
    <property type="entry name" value="Branch"/>
    <property type="match status" value="1"/>
</dbReference>
<evidence type="ECO:0000256" key="11">
    <source>
        <dbReference type="SAM" id="Phobius"/>
    </source>
</evidence>
<keyword evidence="8 11" id="KW-0472">Membrane</keyword>
<dbReference type="PANTHER" id="PTHR19297:SF181">
    <property type="entry name" value="PROTEIN XYLOSYLTRANSFERASE"/>
    <property type="match status" value="1"/>
</dbReference>
<organism evidence="12 13">
    <name type="scientific">Dimorphilus gyrociliatus</name>
    <dbReference type="NCBI Taxonomy" id="2664684"/>
    <lineage>
        <taxon>Eukaryota</taxon>
        <taxon>Metazoa</taxon>
        <taxon>Spiralia</taxon>
        <taxon>Lophotrochozoa</taxon>
        <taxon>Annelida</taxon>
        <taxon>Polychaeta</taxon>
        <taxon>Polychaeta incertae sedis</taxon>
        <taxon>Dinophilidae</taxon>
        <taxon>Dimorphilus</taxon>
    </lineage>
</organism>